<dbReference type="EMBL" id="BARS01059693">
    <property type="protein sequence ID" value="GAG47374.1"/>
    <property type="molecule type" value="Genomic_DNA"/>
</dbReference>
<name>X0XVM7_9ZZZZ</name>
<sequence length="34" mass="3759">ACEPENEALATTDSMLTGKRVNRFNALFKSTDDL</sequence>
<accession>X0XVM7</accession>
<dbReference type="AlphaFoldDB" id="X0XVM7"/>
<gene>
    <name evidence="1" type="ORF">S01H1_86291</name>
</gene>
<feature type="non-terminal residue" evidence="1">
    <location>
        <position position="1"/>
    </location>
</feature>
<protein>
    <submittedName>
        <fullName evidence="1">Uncharacterized protein</fullName>
    </submittedName>
</protein>
<reference evidence="1" key="1">
    <citation type="journal article" date="2014" name="Front. Microbiol.">
        <title>High frequency of phylogenetically diverse reductive dehalogenase-homologous genes in deep subseafloor sedimentary metagenomes.</title>
        <authorList>
            <person name="Kawai M."/>
            <person name="Futagami T."/>
            <person name="Toyoda A."/>
            <person name="Takaki Y."/>
            <person name="Nishi S."/>
            <person name="Hori S."/>
            <person name="Arai W."/>
            <person name="Tsubouchi T."/>
            <person name="Morono Y."/>
            <person name="Uchiyama I."/>
            <person name="Ito T."/>
            <person name="Fujiyama A."/>
            <person name="Inagaki F."/>
            <person name="Takami H."/>
        </authorList>
    </citation>
    <scope>NUCLEOTIDE SEQUENCE</scope>
    <source>
        <strain evidence="1">Expedition CK06-06</strain>
    </source>
</reference>
<organism evidence="1">
    <name type="scientific">marine sediment metagenome</name>
    <dbReference type="NCBI Taxonomy" id="412755"/>
    <lineage>
        <taxon>unclassified sequences</taxon>
        <taxon>metagenomes</taxon>
        <taxon>ecological metagenomes</taxon>
    </lineage>
</organism>
<feature type="non-terminal residue" evidence="1">
    <location>
        <position position="34"/>
    </location>
</feature>
<comment type="caution">
    <text evidence="1">The sequence shown here is derived from an EMBL/GenBank/DDBJ whole genome shotgun (WGS) entry which is preliminary data.</text>
</comment>
<proteinExistence type="predicted"/>
<evidence type="ECO:0000313" key="1">
    <source>
        <dbReference type="EMBL" id="GAG47374.1"/>
    </source>
</evidence>